<dbReference type="GO" id="GO:0016627">
    <property type="term" value="F:oxidoreductase activity, acting on the CH-CH group of donors"/>
    <property type="evidence" value="ECO:0007669"/>
    <property type="project" value="TreeGrafter"/>
</dbReference>
<organism evidence="3 4">
    <name type="scientific">Epidermidibacterium keratini</name>
    <dbReference type="NCBI Taxonomy" id="1891644"/>
    <lineage>
        <taxon>Bacteria</taxon>
        <taxon>Bacillati</taxon>
        <taxon>Actinomycetota</taxon>
        <taxon>Actinomycetes</taxon>
        <taxon>Sporichthyales</taxon>
        <taxon>Sporichthyaceae</taxon>
        <taxon>Epidermidibacterium</taxon>
    </lineage>
</organism>
<name>A0A7L4YMV9_9ACTN</name>
<evidence type="ECO:0000259" key="2">
    <source>
        <dbReference type="Pfam" id="PF01243"/>
    </source>
</evidence>
<dbReference type="Pfam" id="PF01243">
    <property type="entry name" value="PNPOx_N"/>
    <property type="match status" value="1"/>
</dbReference>
<dbReference type="InterPro" id="IPR012349">
    <property type="entry name" value="Split_barrel_FMN-bd"/>
</dbReference>
<reference evidence="3 4" key="1">
    <citation type="journal article" date="2018" name="Int. J. Syst. Evol. Microbiol.">
        <title>Epidermidibacterium keratini gen. nov., sp. nov., a member of the family Sporichthyaceae, isolated from keratin epidermis.</title>
        <authorList>
            <person name="Lee D.G."/>
            <person name="Trujillo M.E."/>
            <person name="Kang S."/>
            <person name="Nam J.J."/>
            <person name="Kim Y.J."/>
        </authorList>
    </citation>
    <scope>NUCLEOTIDE SEQUENCE [LARGE SCALE GENOMIC DNA]</scope>
    <source>
        <strain evidence="3 4">EPI-7</strain>
    </source>
</reference>
<feature type="domain" description="Pyridoxamine 5'-phosphate oxidase N-terminal" evidence="2">
    <location>
        <begin position="4"/>
        <end position="86"/>
    </location>
</feature>
<keyword evidence="4" id="KW-1185">Reference proteome</keyword>
<dbReference type="Proteomes" id="UP000463857">
    <property type="component" value="Chromosome"/>
</dbReference>
<dbReference type="Gene3D" id="2.30.110.10">
    <property type="entry name" value="Electron Transport, Fmn-binding Protein, Chain A"/>
    <property type="match status" value="1"/>
</dbReference>
<dbReference type="PANTHER" id="PTHR35176:SF2">
    <property type="entry name" value="F420H(2)-DEPENDENT REDUCTASE RV1155"/>
    <property type="match status" value="1"/>
</dbReference>
<sequence length="141" mass="15528">MSIDPKFEKVFTNGSLANLATIKRDGRPQLSIVSYAYDPDTSTFRISVTADRAKTANLRRDPRASLLVAGDNRWQYAVAEGTAQLGEIAREPNDGAADELVDLFRTLAGEHPDWDEFREAMVEEGRLVLRVVADRAYGAAG</sequence>
<dbReference type="GO" id="GO:0005829">
    <property type="term" value="C:cytosol"/>
    <property type="evidence" value="ECO:0007669"/>
    <property type="project" value="TreeGrafter"/>
</dbReference>
<accession>A0A7L4YMV9</accession>
<dbReference type="InterPro" id="IPR052019">
    <property type="entry name" value="F420H2_bilvrd_red/Heme_oxyg"/>
</dbReference>
<gene>
    <name evidence="3" type="ORF">EK0264_09090</name>
</gene>
<dbReference type="RefSeq" id="WP_159544883.1">
    <property type="nucleotide sequence ID" value="NZ_CP047156.1"/>
</dbReference>
<dbReference type="KEGG" id="eke:EK0264_09090"/>
<proteinExistence type="predicted"/>
<evidence type="ECO:0000256" key="1">
    <source>
        <dbReference type="ARBA" id="ARBA00023002"/>
    </source>
</evidence>
<dbReference type="InParanoid" id="A0A7L4YMV9"/>
<dbReference type="EMBL" id="CP047156">
    <property type="protein sequence ID" value="QHC00418.1"/>
    <property type="molecule type" value="Genomic_DNA"/>
</dbReference>
<evidence type="ECO:0000313" key="4">
    <source>
        <dbReference type="Proteomes" id="UP000463857"/>
    </source>
</evidence>
<dbReference type="SUPFAM" id="SSF50475">
    <property type="entry name" value="FMN-binding split barrel"/>
    <property type="match status" value="1"/>
</dbReference>
<evidence type="ECO:0000313" key="3">
    <source>
        <dbReference type="EMBL" id="QHC00418.1"/>
    </source>
</evidence>
<dbReference type="InterPro" id="IPR011576">
    <property type="entry name" value="Pyridox_Oxase_N"/>
</dbReference>
<dbReference type="InterPro" id="IPR019920">
    <property type="entry name" value="F420-binding_dom_put"/>
</dbReference>
<protein>
    <submittedName>
        <fullName evidence="3">TIGR03618 family F420-dependent PPOX class oxidoreductase</fullName>
    </submittedName>
</protein>
<dbReference type="OrthoDB" id="1094370at2"/>
<dbReference type="NCBIfam" id="TIGR03618">
    <property type="entry name" value="Rv1155_F420"/>
    <property type="match status" value="1"/>
</dbReference>
<dbReference type="AlphaFoldDB" id="A0A7L4YMV9"/>
<keyword evidence="1" id="KW-0560">Oxidoreductase</keyword>
<dbReference type="GO" id="GO:0070967">
    <property type="term" value="F:coenzyme F420 binding"/>
    <property type="evidence" value="ECO:0007669"/>
    <property type="project" value="TreeGrafter"/>
</dbReference>
<dbReference type="PANTHER" id="PTHR35176">
    <property type="entry name" value="HEME OXYGENASE HI_0854-RELATED"/>
    <property type="match status" value="1"/>
</dbReference>